<evidence type="ECO:0000313" key="12">
    <source>
        <dbReference type="EMBL" id="KAA0874162.1"/>
    </source>
</evidence>
<dbReference type="SMART" id="SM00283">
    <property type="entry name" value="MA"/>
    <property type="match status" value="1"/>
</dbReference>
<organism evidence="12 13">
    <name type="scientific">Nitrincola tapanii</name>
    <dbReference type="NCBI Taxonomy" id="1708751"/>
    <lineage>
        <taxon>Bacteria</taxon>
        <taxon>Pseudomonadati</taxon>
        <taxon>Pseudomonadota</taxon>
        <taxon>Gammaproteobacteria</taxon>
        <taxon>Oceanospirillales</taxon>
        <taxon>Oceanospirillaceae</taxon>
        <taxon>Nitrincola</taxon>
    </lineage>
</organism>
<dbReference type="InterPro" id="IPR004089">
    <property type="entry name" value="MCPsignal_dom"/>
</dbReference>
<dbReference type="PROSITE" id="PS50111">
    <property type="entry name" value="CHEMOTAXIS_TRANSDUC_2"/>
    <property type="match status" value="1"/>
</dbReference>
<dbReference type="GO" id="GO:0007165">
    <property type="term" value="P:signal transduction"/>
    <property type="evidence" value="ECO:0007669"/>
    <property type="project" value="UniProtKB-KW"/>
</dbReference>
<dbReference type="Proteomes" id="UP000325302">
    <property type="component" value="Unassembled WGS sequence"/>
</dbReference>
<feature type="transmembrane region" description="Helical" evidence="9">
    <location>
        <begin position="191"/>
        <end position="211"/>
    </location>
</feature>
<evidence type="ECO:0000256" key="3">
    <source>
        <dbReference type="ARBA" id="ARBA00022692"/>
    </source>
</evidence>
<evidence type="ECO:0000313" key="13">
    <source>
        <dbReference type="Proteomes" id="UP000325302"/>
    </source>
</evidence>
<dbReference type="Pfam" id="PF12729">
    <property type="entry name" value="4HB_MCP_1"/>
    <property type="match status" value="1"/>
</dbReference>
<evidence type="ECO:0000256" key="8">
    <source>
        <dbReference type="PROSITE-ProRule" id="PRU00284"/>
    </source>
</evidence>
<dbReference type="CDD" id="cd11386">
    <property type="entry name" value="MCP_signal"/>
    <property type="match status" value="1"/>
</dbReference>
<feature type="domain" description="T-SNARE coiled-coil homology" evidence="11">
    <location>
        <begin position="466"/>
        <end position="519"/>
    </location>
</feature>
<comment type="subcellular location">
    <subcellularLocation>
        <location evidence="1">Cell inner membrane</location>
        <topology evidence="1">Multi-pass membrane protein</topology>
    </subcellularLocation>
</comment>
<keyword evidence="5 9" id="KW-0472">Membrane</keyword>
<keyword evidence="3 9" id="KW-0812">Transmembrane</keyword>
<evidence type="ECO:0000256" key="7">
    <source>
        <dbReference type="ARBA" id="ARBA00029447"/>
    </source>
</evidence>
<evidence type="ECO:0000256" key="9">
    <source>
        <dbReference type="SAM" id="Phobius"/>
    </source>
</evidence>
<dbReference type="SUPFAM" id="SSF58104">
    <property type="entry name" value="Methyl-accepting chemotaxis protein (MCP) signaling domain"/>
    <property type="match status" value="1"/>
</dbReference>
<dbReference type="Pfam" id="PF00015">
    <property type="entry name" value="MCPsignal"/>
    <property type="match status" value="1"/>
</dbReference>
<gene>
    <name evidence="12" type="ORF">E1H14_10330</name>
</gene>
<dbReference type="InterPro" id="IPR024478">
    <property type="entry name" value="HlyB_4HB_MCP"/>
</dbReference>
<evidence type="ECO:0000259" key="10">
    <source>
        <dbReference type="PROSITE" id="PS50111"/>
    </source>
</evidence>
<dbReference type="PROSITE" id="PS50192">
    <property type="entry name" value="T_SNARE"/>
    <property type="match status" value="1"/>
</dbReference>
<dbReference type="PANTHER" id="PTHR32089">
    <property type="entry name" value="METHYL-ACCEPTING CHEMOTAXIS PROTEIN MCPB"/>
    <property type="match status" value="1"/>
</dbReference>
<reference evidence="12 13" key="1">
    <citation type="submission" date="2019-03" db="EMBL/GenBank/DDBJ databases">
        <title>Nitrincola sp. nov. isolated from an Indian soda lake.</title>
        <authorList>
            <person name="Joshi A."/>
            <person name="Thite S.V."/>
            <person name="Joseph N."/>
            <person name="Dhotre D."/>
            <person name="Moorthy M."/>
            <person name="Shouche Y.S."/>
        </authorList>
    </citation>
    <scope>NUCLEOTIDE SEQUENCE [LARGE SCALE GENOMIC DNA]</scope>
    <source>
        <strain evidence="12 13">MEB193</strain>
    </source>
</reference>
<evidence type="ECO:0000256" key="2">
    <source>
        <dbReference type="ARBA" id="ARBA00022519"/>
    </source>
</evidence>
<keyword evidence="4 9" id="KW-1133">Transmembrane helix</keyword>
<accession>A0A5A9W0S1</accession>
<evidence type="ECO:0000256" key="4">
    <source>
        <dbReference type="ARBA" id="ARBA00022989"/>
    </source>
</evidence>
<dbReference type="OrthoDB" id="2489132at2"/>
<evidence type="ECO:0000259" key="11">
    <source>
        <dbReference type="PROSITE" id="PS50192"/>
    </source>
</evidence>
<comment type="caution">
    <text evidence="12">The sequence shown here is derived from an EMBL/GenBank/DDBJ whole genome shotgun (WGS) entry which is preliminary data.</text>
</comment>
<evidence type="ECO:0000256" key="6">
    <source>
        <dbReference type="ARBA" id="ARBA00023224"/>
    </source>
</evidence>
<sequence>MSILQRLYLGFGLLLGLLVIVTLIGVVKVGLIDATMTQVSDVDSRKQRFAINFRGSVHDRAISLRDAVLTQNPQERRAHLAEIQRLDEFYQDSAQQMDALFAQRHLVSAQEIELLNAIKTIENTTLAATERTLNLLAAERINEAKEHLLYQSSKGYTDWLAAINAFIDYQEASIQTGVKFVRSESSGFKSLMLGVTGFALVLGVFIAYRLIRRMRLTLGGEPEVAARLIRQFAAGDLSVRVDQAPKDSMMGAVATLTQQLSNMMRHIGQTSGRLALSAADMASTAQRNQQLVERQKEETFHGASAVNQMSSTVHEVASHTLQAAQLAKTADDETQSGNQEVARTLSTISELAQSVEEATVVIQQLSADSREIGSVVEVIANIAEQTNLLALNAAIEAARAGEQGRGFAVVADEVRALASRTKESTGNIQSLIEKTQSQTGTAVNVMEKGRQKAMICVEQAERAGHSLQVISQSVSAINDMNTRIASAAEEQSAVASEINQNFERITHASEQALQGSDQIAHLSQDLSRLAQDLENSIKQFRF</sequence>
<dbReference type="InterPro" id="IPR047347">
    <property type="entry name" value="YvaQ-like_sensor"/>
</dbReference>
<comment type="similarity">
    <text evidence="7">Belongs to the methyl-accepting chemotaxis (MCP) protein family.</text>
</comment>
<dbReference type="GO" id="GO:0005886">
    <property type="term" value="C:plasma membrane"/>
    <property type="evidence" value="ECO:0007669"/>
    <property type="project" value="UniProtKB-SubCell"/>
</dbReference>
<keyword evidence="6 8" id="KW-0807">Transducer</keyword>
<keyword evidence="13" id="KW-1185">Reference proteome</keyword>
<dbReference type="InterPro" id="IPR000727">
    <property type="entry name" value="T_SNARE_dom"/>
</dbReference>
<feature type="domain" description="Methyl-accepting transducer" evidence="10">
    <location>
        <begin position="270"/>
        <end position="506"/>
    </location>
</feature>
<keyword evidence="2" id="KW-1003">Cell membrane</keyword>
<name>A0A5A9W0S1_9GAMM</name>
<dbReference type="EMBL" id="SMRS01000007">
    <property type="protein sequence ID" value="KAA0874162.1"/>
    <property type="molecule type" value="Genomic_DNA"/>
</dbReference>
<proteinExistence type="inferred from homology"/>
<keyword evidence="2" id="KW-0997">Cell inner membrane</keyword>
<dbReference type="CDD" id="cd19411">
    <property type="entry name" value="MCP2201-like_sensor"/>
    <property type="match status" value="1"/>
</dbReference>
<dbReference type="RefSeq" id="WP_149391394.1">
    <property type="nucleotide sequence ID" value="NZ_SMRS01000007.1"/>
</dbReference>
<dbReference type="AlphaFoldDB" id="A0A5A9W0S1"/>
<protein>
    <submittedName>
        <fullName evidence="12">Methyl-accepting chemotaxis protein</fullName>
    </submittedName>
</protein>
<feature type="transmembrane region" description="Helical" evidence="9">
    <location>
        <begin position="7"/>
        <end position="27"/>
    </location>
</feature>
<evidence type="ECO:0000256" key="1">
    <source>
        <dbReference type="ARBA" id="ARBA00004429"/>
    </source>
</evidence>
<evidence type="ECO:0000256" key="5">
    <source>
        <dbReference type="ARBA" id="ARBA00023136"/>
    </source>
</evidence>
<dbReference type="PANTHER" id="PTHR32089:SF119">
    <property type="entry name" value="METHYL-ACCEPTING CHEMOTAXIS PROTEIN CTPL"/>
    <property type="match status" value="1"/>
</dbReference>
<dbReference type="GO" id="GO:0006935">
    <property type="term" value="P:chemotaxis"/>
    <property type="evidence" value="ECO:0007669"/>
    <property type="project" value="UniProtKB-ARBA"/>
</dbReference>
<dbReference type="FunFam" id="1.10.287.950:FF:000001">
    <property type="entry name" value="Methyl-accepting chemotaxis sensory transducer"/>
    <property type="match status" value="1"/>
</dbReference>
<dbReference type="Gene3D" id="1.10.287.950">
    <property type="entry name" value="Methyl-accepting chemotaxis protein"/>
    <property type="match status" value="1"/>
</dbReference>